<evidence type="ECO:0000256" key="5">
    <source>
        <dbReference type="ARBA" id="ARBA00022692"/>
    </source>
</evidence>
<dbReference type="Pfam" id="PF00672">
    <property type="entry name" value="HAMP"/>
    <property type="match status" value="1"/>
</dbReference>
<proteinExistence type="inferred from homology"/>
<dbReference type="InterPro" id="IPR004089">
    <property type="entry name" value="MCPsignal_dom"/>
</dbReference>
<dbReference type="GO" id="GO:0005886">
    <property type="term" value="C:plasma membrane"/>
    <property type="evidence" value="ECO:0007669"/>
    <property type="project" value="UniProtKB-SubCell"/>
</dbReference>
<dbReference type="Pfam" id="PF00015">
    <property type="entry name" value="MCPsignal"/>
    <property type="match status" value="1"/>
</dbReference>
<protein>
    <recommendedName>
        <fullName evidence="18">Methyl-accepting chemotaxis protein</fullName>
    </recommendedName>
</protein>
<keyword evidence="8 10" id="KW-0807">Transducer</keyword>
<evidence type="ECO:0000313" key="17">
    <source>
        <dbReference type="Proteomes" id="UP000326595"/>
    </source>
</evidence>
<dbReference type="GO" id="GO:0007165">
    <property type="term" value="P:signal transduction"/>
    <property type="evidence" value="ECO:0007669"/>
    <property type="project" value="UniProtKB-KW"/>
</dbReference>
<reference evidence="16" key="1">
    <citation type="submission" date="2019-09" db="EMBL/GenBank/DDBJ databases">
        <authorList>
            <person name="Chandra G."/>
            <person name="Truman W A."/>
        </authorList>
    </citation>
    <scope>NUCLEOTIDE SEQUENCE [LARGE SCALE GENOMIC DNA]</scope>
    <source>
        <strain evidence="16">PS652</strain>
    </source>
</reference>
<dbReference type="PROSITE" id="PS50111">
    <property type="entry name" value="CHEMOTAXIS_TRANSDUC_2"/>
    <property type="match status" value="1"/>
</dbReference>
<dbReference type="PANTHER" id="PTHR32089">
    <property type="entry name" value="METHYL-ACCEPTING CHEMOTAXIS PROTEIN MCPB"/>
    <property type="match status" value="1"/>
</dbReference>
<sequence length="541" mass="58519">MSLRNMNIAPRALLGFALIGALMLALGLFALNQMSKIRQAGETIETSTVPSLTNLDQLTQLTLRLRTLSYRLLLNREADTLQATLKLIDQRNQQIDEARRVYEPLIFGNQERSAYNQYVQLLGQYRQLENRMRLASQNNDLDTLRTLINRDMLDSSEQINSVMDQLVSINTEQTSEINRTAAEQYSNAVTLVIGLLLAATALTLICALLLTRSIVKPIEEALQAAERIAEGDLTRTIEAEGQDEAARLLKAMAKMQNKLRDTLQQISGSATQLASAAEELNCVTDESARGLQQQNNEIEQAATAVTEMTSAVEEVARNAVSTSEASKEATRSAGDGRDLVMETVSAIERMSTDVQGTAELIGNLAEESRDIGKVLDVIRGLADQTNLLALNAAIEAARAGEAGRGFAVVADEVRALAHRTQQSTSEIERMIGSIQGGTEQAVNSMRNSTERAESTLNIARGAGLALETITGAVAEINERNLVIASAAEEQAQVAREVDRNLVNINDLSVQSATGAHQTSAASAELSRLAVDLSGLVARFSV</sequence>
<accession>A0A5E6VSD5</accession>
<feature type="compositionally biased region" description="Basic and acidic residues" evidence="11">
    <location>
        <begin position="325"/>
        <end position="336"/>
    </location>
</feature>
<evidence type="ECO:0000256" key="6">
    <source>
        <dbReference type="ARBA" id="ARBA00022989"/>
    </source>
</evidence>
<evidence type="ECO:0000313" key="15">
    <source>
        <dbReference type="EMBL" id="CAK9892451.1"/>
    </source>
</evidence>
<feature type="region of interest" description="Disordered" evidence="11">
    <location>
        <begin position="317"/>
        <end position="336"/>
    </location>
</feature>
<evidence type="ECO:0000256" key="9">
    <source>
        <dbReference type="ARBA" id="ARBA00029447"/>
    </source>
</evidence>
<feature type="domain" description="HAMP" evidence="14">
    <location>
        <begin position="212"/>
        <end position="264"/>
    </location>
</feature>
<dbReference type="SMART" id="SM00283">
    <property type="entry name" value="MA"/>
    <property type="match status" value="1"/>
</dbReference>
<dbReference type="EMBL" id="CABVHG010000030">
    <property type="protein sequence ID" value="VVN20730.1"/>
    <property type="molecule type" value="Genomic_DNA"/>
</dbReference>
<evidence type="ECO:0000256" key="8">
    <source>
        <dbReference type="ARBA" id="ARBA00023224"/>
    </source>
</evidence>
<dbReference type="GO" id="GO:0006935">
    <property type="term" value="P:chemotaxis"/>
    <property type="evidence" value="ECO:0007669"/>
    <property type="project" value="UniProtKB-KW"/>
</dbReference>
<feature type="transmembrane region" description="Helical" evidence="12">
    <location>
        <begin position="188"/>
        <end position="210"/>
    </location>
</feature>
<evidence type="ECO:0000259" key="14">
    <source>
        <dbReference type="PROSITE" id="PS50885"/>
    </source>
</evidence>
<evidence type="ECO:0000256" key="12">
    <source>
        <dbReference type="SAM" id="Phobius"/>
    </source>
</evidence>
<dbReference type="GO" id="GO:0004888">
    <property type="term" value="F:transmembrane signaling receptor activity"/>
    <property type="evidence" value="ECO:0007669"/>
    <property type="project" value="InterPro"/>
</dbReference>
<dbReference type="SMART" id="SM00304">
    <property type="entry name" value="HAMP"/>
    <property type="match status" value="2"/>
</dbReference>
<keyword evidence="7 12" id="KW-0472">Membrane</keyword>
<keyword evidence="2" id="KW-1003">Cell membrane</keyword>
<comment type="subcellular location">
    <subcellularLocation>
        <location evidence="1">Cell membrane</location>
        <topology evidence="1">Multi-pass membrane protein</topology>
    </subcellularLocation>
</comment>
<keyword evidence="6 12" id="KW-1133">Transmembrane helix</keyword>
<dbReference type="InterPro" id="IPR003660">
    <property type="entry name" value="HAMP_dom"/>
</dbReference>
<evidence type="ECO:0000256" key="10">
    <source>
        <dbReference type="PROSITE-ProRule" id="PRU00284"/>
    </source>
</evidence>
<dbReference type="PRINTS" id="PR00260">
    <property type="entry name" value="CHEMTRNSDUCR"/>
</dbReference>
<dbReference type="AlphaFoldDB" id="A0A5E6VSD5"/>
<evidence type="ECO:0000256" key="7">
    <source>
        <dbReference type="ARBA" id="ARBA00023136"/>
    </source>
</evidence>
<dbReference type="InterPro" id="IPR004090">
    <property type="entry name" value="Chemotax_Me-accpt_rcpt"/>
</dbReference>
<keyword evidence="4" id="KW-0145">Chemotaxis</keyword>
<name>A0A5E6VSD5_PSEFL</name>
<evidence type="ECO:0000313" key="16">
    <source>
        <dbReference type="EMBL" id="VVN20730.1"/>
    </source>
</evidence>
<dbReference type="FunFam" id="1.10.287.950:FF:000001">
    <property type="entry name" value="Methyl-accepting chemotaxis sensory transducer"/>
    <property type="match status" value="1"/>
</dbReference>
<dbReference type="SUPFAM" id="SSF58104">
    <property type="entry name" value="Methyl-accepting chemotaxis protein (MCP) signaling domain"/>
    <property type="match status" value="1"/>
</dbReference>
<evidence type="ECO:0000256" key="2">
    <source>
        <dbReference type="ARBA" id="ARBA00022475"/>
    </source>
</evidence>
<dbReference type="PANTHER" id="PTHR32089:SF120">
    <property type="entry name" value="METHYL-ACCEPTING CHEMOTAXIS PROTEIN TLPQ"/>
    <property type="match status" value="1"/>
</dbReference>
<evidence type="ECO:0000256" key="1">
    <source>
        <dbReference type="ARBA" id="ARBA00004651"/>
    </source>
</evidence>
<dbReference type="Proteomes" id="UP000326595">
    <property type="component" value="Chromosome"/>
</dbReference>
<evidence type="ECO:0000256" key="11">
    <source>
        <dbReference type="SAM" id="MobiDB-lite"/>
    </source>
</evidence>
<organism evidence="16">
    <name type="scientific">Pseudomonas fluorescens</name>
    <dbReference type="NCBI Taxonomy" id="294"/>
    <lineage>
        <taxon>Bacteria</taxon>
        <taxon>Pseudomonadati</taxon>
        <taxon>Pseudomonadota</taxon>
        <taxon>Gammaproteobacteria</taxon>
        <taxon>Pseudomonadales</taxon>
        <taxon>Pseudomonadaceae</taxon>
        <taxon>Pseudomonas</taxon>
    </lineage>
</organism>
<dbReference type="EMBL" id="OZ024668">
    <property type="protein sequence ID" value="CAK9892451.1"/>
    <property type="molecule type" value="Genomic_DNA"/>
</dbReference>
<evidence type="ECO:0000259" key="13">
    <source>
        <dbReference type="PROSITE" id="PS50111"/>
    </source>
</evidence>
<evidence type="ECO:0008006" key="18">
    <source>
        <dbReference type="Google" id="ProtNLM"/>
    </source>
</evidence>
<dbReference type="CDD" id="cd11386">
    <property type="entry name" value="MCP_signal"/>
    <property type="match status" value="1"/>
</dbReference>
<evidence type="ECO:0000256" key="4">
    <source>
        <dbReference type="ARBA" id="ARBA00022500"/>
    </source>
</evidence>
<dbReference type="Pfam" id="PF12729">
    <property type="entry name" value="4HB_MCP_1"/>
    <property type="match status" value="1"/>
</dbReference>
<comment type="similarity">
    <text evidence="9">Belongs to the methyl-accepting chemotaxis (MCP) protein family.</text>
</comment>
<dbReference type="CDD" id="cd06225">
    <property type="entry name" value="HAMP"/>
    <property type="match status" value="1"/>
</dbReference>
<feature type="domain" description="Methyl-accepting transducer" evidence="13">
    <location>
        <begin position="269"/>
        <end position="505"/>
    </location>
</feature>
<evidence type="ECO:0000256" key="3">
    <source>
        <dbReference type="ARBA" id="ARBA00022481"/>
    </source>
</evidence>
<dbReference type="Gene3D" id="1.10.287.950">
    <property type="entry name" value="Methyl-accepting chemotaxis protein"/>
    <property type="match status" value="1"/>
</dbReference>
<dbReference type="InterPro" id="IPR024478">
    <property type="entry name" value="HlyB_4HB_MCP"/>
</dbReference>
<gene>
    <name evidence="16" type="ORF">PS652_04306</name>
    <name evidence="15" type="ORF">PS652_05318</name>
</gene>
<keyword evidence="3" id="KW-0488">Methylation</keyword>
<reference evidence="15 17" key="2">
    <citation type="submission" date="2024-03" db="EMBL/GenBank/DDBJ databases">
        <authorList>
            <person name="Alaster D. Moffat"/>
            <person name="Govind Chandra"/>
            <person name="Andrew W. Truman"/>
        </authorList>
    </citation>
    <scope>NUCLEOTIDE SEQUENCE [LARGE SCALE GENOMIC DNA]</scope>
    <source>
        <strain evidence="15">PS652</strain>
    </source>
</reference>
<keyword evidence="5 12" id="KW-0812">Transmembrane</keyword>
<dbReference type="PROSITE" id="PS50885">
    <property type="entry name" value="HAMP"/>
    <property type="match status" value="1"/>
</dbReference>